<reference evidence="6" key="1">
    <citation type="journal article" date="2019" name="Sci. Rep.">
        <title>Draft genome of Tanacetum cinerariifolium, the natural source of mosquito coil.</title>
        <authorList>
            <person name="Yamashiro T."/>
            <person name="Shiraishi A."/>
            <person name="Satake H."/>
            <person name="Nakayama K."/>
        </authorList>
    </citation>
    <scope>NUCLEOTIDE SEQUENCE</scope>
</reference>
<evidence type="ECO:0000256" key="2">
    <source>
        <dbReference type="SAM" id="MobiDB-lite"/>
    </source>
</evidence>
<dbReference type="EMBL" id="BKCJ010000126">
    <property type="protein sequence ID" value="GEU30091.1"/>
    <property type="molecule type" value="Genomic_DNA"/>
</dbReference>
<feature type="domain" description="Retroviral polymerase SH3-like" evidence="5">
    <location>
        <begin position="755"/>
        <end position="799"/>
    </location>
</feature>
<feature type="region of interest" description="Disordered" evidence="2">
    <location>
        <begin position="1541"/>
        <end position="1587"/>
    </location>
</feature>
<feature type="compositionally biased region" description="Basic and acidic residues" evidence="2">
    <location>
        <begin position="1889"/>
        <end position="1907"/>
    </location>
</feature>
<evidence type="ECO:0000256" key="1">
    <source>
        <dbReference type="ARBA" id="ARBA00022750"/>
    </source>
</evidence>
<dbReference type="PANTHER" id="PTHR11439:SF442">
    <property type="entry name" value="CYSTEINE-RICH RLK (RECEPTOR-LIKE PROTEIN KINASE) 8"/>
    <property type="match status" value="1"/>
</dbReference>
<evidence type="ECO:0000259" key="5">
    <source>
        <dbReference type="Pfam" id="PF25597"/>
    </source>
</evidence>
<keyword evidence="1" id="KW-0645">Protease</keyword>
<keyword evidence="1" id="KW-0064">Aspartyl protease</keyword>
<name>A0A699GL89_TANCI</name>
<dbReference type="Pfam" id="PF22936">
    <property type="entry name" value="Pol_BBD"/>
    <property type="match status" value="1"/>
</dbReference>
<dbReference type="Pfam" id="PF25597">
    <property type="entry name" value="SH3_retrovirus"/>
    <property type="match status" value="1"/>
</dbReference>
<keyword evidence="1" id="KW-0378">Hydrolase</keyword>
<feature type="region of interest" description="Disordered" evidence="2">
    <location>
        <begin position="1612"/>
        <end position="1660"/>
    </location>
</feature>
<evidence type="ECO:0000259" key="4">
    <source>
        <dbReference type="Pfam" id="PF22936"/>
    </source>
</evidence>
<gene>
    <name evidence="6" type="ORF">Tci_002069</name>
</gene>
<proteinExistence type="predicted"/>
<dbReference type="PANTHER" id="PTHR11439">
    <property type="entry name" value="GAG-POL-RELATED RETROTRANSPOSON"/>
    <property type="match status" value="1"/>
</dbReference>
<evidence type="ECO:0000259" key="3">
    <source>
        <dbReference type="Pfam" id="PF07727"/>
    </source>
</evidence>
<feature type="region of interest" description="Disordered" evidence="2">
    <location>
        <begin position="1793"/>
        <end position="1918"/>
    </location>
</feature>
<protein>
    <submittedName>
        <fullName evidence="6">Copia protein</fullName>
    </submittedName>
</protein>
<feature type="domain" description="Reverse transcriptase Ty1/copia-type" evidence="3">
    <location>
        <begin position="948"/>
        <end position="1069"/>
    </location>
</feature>
<feature type="region of interest" description="Disordered" evidence="2">
    <location>
        <begin position="883"/>
        <end position="907"/>
    </location>
</feature>
<dbReference type="CDD" id="cd09272">
    <property type="entry name" value="RNase_HI_RT_Ty1"/>
    <property type="match status" value="1"/>
</dbReference>
<dbReference type="Pfam" id="PF07727">
    <property type="entry name" value="RVT_2"/>
    <property type="match status" value="1"/>
</dbReference>
<accession>A0A699GL89</accession>
<feature type="compositionally biased region" description="Low complexity" evidence="2">
    <location>
        <begin position="1847"/>
        <end position="1858"/>
    </location>
</feature>
<dbReference type="InterPro" id="IPR043502">
    <property type="entry name" value="DNA/RNA_pol_sf"/>
</dbReference>
<feature type="compositionally biased region" description="Basic residues" evidence="2">
    <location>
        <begin position="1454"/>
        <end position="1466"/>
    </location>
</feature>
<comment type="caution">
    <text evidence="6">The sequence shown here is derived from an EMBL/GenBank/DDBJ whole genome shotgun (WGS) entry which is preliminary data.</text>
</comment>
<feature type="compositionally biased region" description="Low complexity" evidence="2">
    <location>
        <begin position="887"/>
        <end position="907"/>
    </location>
</feature>
<feature type="compositionally biased region" description="Polar residues" evidence="2">
    <location>
        <begin position="1547"/>
        <end position="1560"/>
    </location>
</feature>
<dbReference type="InterPro" id="IPR054722">
    <property type="entry name" value="PolX-like_BBD"/>
</dbReference>
<feature type="domain" description="Retrovirus-related Pol polyprotein from transposon TNT 1-94-like beta-barrel" evidence="4">
    <location>
        <begin position="585"/>
        <end position="657"/>
    </location>
</feature>
<dbReference type="InterPro" id="IPR057670">
    <property type="entry name" value="SH3_retrovirus"/>
</dbReference>
<dbReference type="SUPFAM" id="SSF56672">
    <property type="entry name" value="DNA/RNA polymerases"/>
    <property type="match status" value="1"/>
</dbReference>
<sequence>MLLEGSKLTKQDQESQLYDEFKHFCQKKKETIHNYYVRFAKLINDMRNIKMTMSIMQLNSMFVNSMFPEWGRFVTAVKLSRGLSPTDNLIEILTNTIALLTQSYKTYLPQTNNQLRISSNTRNQAIVQDDRVVVFKIDRIEDSGTMQGEQVDKTMLLMMMWINNQFRTWHSMWIMCFRPNAFDSDVDKAPTTLTMFIVNLSSADPVYDAAGPSYDSNILSKVHDHDNYQDAVCELHEVHEMHDNVQPNCVVVSNAEYTSDSYMISYDQKLHSVKMQLNSTINHNKSMVQEVTSLKKDFKQKQNKYLEDFLDMKALKEKVEDRLFKQDQSLQTVYMLCKPKPYYDEQRKVAIGYKNPFYLSKAKQVQPALYTGQEIIKPSHARILVHDLEDTLEIAETTRKSSQRADPSFKTHQSVNGVSSKYTCNTCPKRNTPTGLTEGERGFEQTKECYLIEVIPFFKTRKDHFEGIQKALTKEIKEMKAIFEQLEAEVDQNVINRKHDETVRKNILIANDNLIADCLSKEVFFIAINSELAVSRLTEMHDAHTIVQACCLELEAELSKLTDKIQKDDHNELVKCLSNLEIVLWYLDSGCSKHMTMDRSRLRNFVKKFIGTVRFGNDHFGAIIGYGDYVIGDSVIFRVYYVEGHGHNLYSVGQFCDSDLEVVFRKHSCYVRDTYGVELIKSSRGSNVYTISIEDMLKSSSICLLSKTSKNKSWLLHRLLNHLNFDTINDFAKKDLVRGLPRLKFEKDHLCSAEDLGKLQLTADIGIFLGYAPSRKGYRIYNKRTRHIMESIHVQFDELSEPMAPVQFGTGPAPSFWMPGQISLGLVPNPVPASPYVPPTNKELEILFQPMFNEYLEHPRVERPVSSSIAVLVPVNSVGTPSSTIIDQDAPSPSHSPSSSALQSLGSHHGVTAGSTIIKDNIFAPVDNDPFVNVFAPEPSSEASSSGDARLVAKGYRQEKGIDFEESFAPVARIEAIRIFIANAASKNMTIYQMDVKTAFLNGELKEEVYVSQSEGFVDPDHPTHVYHLKKALYGLKQAPRAWYDTLSQFLLNNNFFKGAVDPTLFTRGIFINQEKFSLEILKKFGMDSCDHVDTPMVDRLKLDEDPLGIPADQTRFCNTRRSTSGSAQFLEDKLVSWSSKKQKSIAISTTEAEYIAMSGCAIALCCNNVQHSRSKHIDIRHYFIREHVKKGVIELYFVTTDYQLAYIFTKLFVHGGLIILLHSGLIISLHSGLIIPLHIGLISTPHNDKMADENIPAHAPTRFDDQILPFATWNMLTYEAKTSAYSFELDETRFVLDANLLMKALEITPINQAHQFVSPSLGDAIMDFVNELGYTEVIHFVSRMAMNNLPTKKGRKDKPHVIPYCPFTKLIICHLGRIHNIHQRSASLFHLAEEDLELGNLKFISKGDVDEVFGMLIPNELISNNIKNAPYYNAYMEMVVKRDRKIVAEQGGKKKPATAKQPKPKPAKDKSSKPAPVPKPKATKEKPANPSHVNKGDEFDVERAIQMTLESFQASSQAYVGDVAIREPVAEATRPLLVVEGKATEEASTGPSTQPQDDASANIVHESPSPANAEIGADTYKTNSGGDKEILQIDEDQGKDVDNQVNLEEKTAELDQGQAGSDLGKTPESRPLPESGFHGHGSNHQASSSIPPPSTPIIDLSPPKLVPATTQAPIFIATITTTTTTLLLPPPPPQQSTSDSELAVRVAALEHKLVAFEQKIKTLDNTTPNLRSRVFTLELQDLPYKINQTVNTVFKEASGSYKSLPEHVALYESLEASMDHKIKDEFLAEKNMSRKRHHNDQDPSPPPPDSDPSKKRRHDSGTSGSTQPSAPQSSAWKTSDTRETPSSSSKQKLASHSEQPIKEALMPDTADISDSKDTDSSYLSKIKPRPEWLKPISEEDIPKTPEPDWSVPPNDMPEPENNWANALANSFKDLAENKLLRKTRDMGSFIIWFCNKIGKKKLSKSDLEGQAFKDLEYLVLGDKGRRSALSISELKAAHYLDFGLEKLVPSLWNKSERMYEISVAYIISHWWFKRKEFYITRHDAPSDHSQVRSHMRILSVISLKTYQRYGYAFLKDIVLRRADYKEYKTSKTDFKNLHPNDFEDLYLLHLQAIRQNSISLNQIGMFKKDYTIVSKPREVIYKDRNDQKKMMRVTEAWKQEFGLRTIEWSKNFMEVHIKMEMVSTCSGKDEFITACSYVTSTFKEIMKVQAYVSRLPQL</sequence>
<feature type="region of interest" description="Disordered" evidence="2">
    <location>
        <begin position="1449"/>
        <end position="1498"/>
    </location>
</feature>
<evidence type="ECO:0000313" key="6">
    <source>
        <dbReference type="EMBL" id="GEU30091.1"/>
    </source>
</evidence>
<dbReference type="InterPro" id="IPR013103">
    <property type="entry name" value="RVT_2"/>
</dbReference>
<dbReference type="GO" id="GO:0004190">
    <property type="term" value="F:aspartic-type endopeptidase activity"/>
    <property type="evidence" value="ECO:0007669"/>
    <property type="project" value="UniProtKB-KW"/>
</dbReference>
<organism evidence="6">
    <name type="scientific">Tanacetum cinerariifolium</name>
    <name type="common">Dalmatian daisy</name>
    <name type="synonym">Chrysanthemum cinerariifolium</name>
    <dbReference type="NCBI Taxonomy" id="118510"/>
    <lineage>
        <taxon>Eukaryota</taxon>
        <taxon>Viridiplantae</taxon>
        <taxon>Streptophyta</taxon>
        <taxon>Embryophyta</taxon>
        <taxon>Tracheophyta</taxon>
        <taxon>Spermatophyta</taxon>
        <taxon>Magnoliopsida</taxon>
        <taxon>eudicotyledons</taxon>
        <taxon>Gunneridae</taxon>
        <taxon>Pentapetalae</taxon>
        <taxon>asterids</taxon>
        <taxon>campanulids</taxon>
        <taxon>Asterales</taxon>
        <taxon>Asteraceae</taxon>
        <taxon>Asteroideae</taxon>
        <taxon>Anthemideae</taxon>
        <taxon>Anthemidinae</taxon>
        <taxon>Tanacetum</taxon>
    </lineage>
</organism>
<feature type="compositionally biased region" description="Polar residues" evidence="2">
    <location>
        <begin position="1822"/>
        <end position="1839"/>
    </location>
</feature>